<evidence type="ECO:0000313" key="2">
    <source>
        <dbReference type="Proteomes" id="UP000241964"/>
    </source>
</evidence>
<evidence type="ECO:0000313" key="1">
    <source>
        <dbReference type="EMBL" id="PSL30556.1"/>
    </source>
</evidence>
<keyword evidence="1" id="KW-0418">Kinase</keyword>
<comment type="caution">
    <text evidence="1">The sequence shown here is derived from an EMBL/GenBank/DDBJ whole genome shotgun (WGS) entry which is preliminary data.</text>
</comment>
<dbReference type="NCBIfam" id="NF004861">
    <property type="entry name" value="PRK06217.1"/>
    <property type="match status" value="1"/>
</dbReference>
<dbReference type="PANTHER" id="PTHR37816">
    <property type="entry name" value="YALI0E33011P"/>
    <property type="match status" value="1"/>
</dbReference>
<name>A0A2P8G9A9_9BACT</name>
<keyword evidence="2" id="KW-1185">Reference proteome</keyword>
<sequence>MKIHIMGASCAGSTTLGNALSATLKMPYFDTDDFFWERSDVPYTVRRDAPTRSRMLQEAVSRVDDCIVGGSLISWGDAWLSVFDLVVFLYVPKEIRMQRLVKREIERYGEIIYTDPVRSHLFREFYDWASKYDDRDFTGRNVGIHEQWLGKVSCRVVEIRGDTTVTERVAKVAAMMDESEKPLRL</sequence>
<dbReference type="SUPFAM" id="SSF52540">
    <property type="entry name" value="P-loop containing nucleoside triphosphate hydrolases"/>
    <property type="match status" value="1"/>
</dbReference>
<keyword evidence="1" id="KW-0808">Transferase</keyword>
<reference evidence="1 2" key="1">
    <citation type="submission" date="2018-03" db="EMBL/GenBank/DDBJ databases">
        <title>Genomic Encyclopedia of Archaeal and Bacterial Type Strains, Phase II (KMG-II): from individual species to whole genera.</title>
        <authorList>
            <person name="Goeker M."/>
        </authorList>
    </citation>
    <scope>NUCLEOTIDE SEQUENCE [LARGE SCALE GENOMIC DNA]</scope>
    <source>
        <strain evidence="1 2">DSM 29057</strain>
    </source>
</reference>
<dbReference type="PANTHER" id="PTHR37816:SF2">
    <property type="entry name" value="DNA TOPOLOGY MODULATION PROTEIN FLAR-RELATED PROTEIN"/>
    <property type="match status" value="1"/>
</dbReference>
<dbReference type="InterPro" id="IPR052922">
    <property type="entry name" value="Cytidylate_Kinase-2"/>
</dbReference>
<dbReference type="GO" id="GO:0016301">
    <property type="term" value="F:kinase activity"/>
    <property type="evidence" value="ECO:0007669"/>
    <property type="project" value="UniProtKB-KW"/>
</dbReference>
<dbReference type="Pfam" id="PF13238">
    <property type="entry name" value="AAA_18"/>
    <property type="match status" value="1"/>
</dbReference>
<dbReference type="RefSeq" id="WP_106595408.1">
    <property type="nucleotide sequence ID" value="NZ_PYAS01000004.1"/>
</dbReference>
<dbReference type="AlphaFoldDB" id="A0A2P8G9A9"/>
<proteinExistence type="predicted"/>
<dbReference type="EMBL" id="PYAS01000004">
    <property type="protein sequence ID" value="PSL30556.1"/>
    <property type="molecule type" value="Genomic_DNA"/>
</dbReference>
<dbReference type="OrthoDB" id="9813917at2"/>
<gene>
    <name evidence="1" type="ORF">CLV60_104499</name>
</gene>
<dbReference type="Proteomes" id="UP000241964">
    <property type="component" value="Unassembled WGS sequence"/>
</dbReference>
<accession>A0A2P8G9A9</accession>
<organism evidence="1 2">
    <name type="scientific">Dyadobacter jiangsuensis</name>
    <dbReference type="NCBI Taxonomy" id="1591085"/>
    <lineage>
        <taxon>Bacteria</taxon>
        <taxon>Pseudomonadati</taxon>
        <taxon>Bacteroidota</taxon>
        <taxon>Cytophagia</taxon>
        <taxon>Cytophagales</taxon>
        <taxon>Spirosomataceae</taxon>
        <taxon>Dyadobacter</taxon>
    </lineage>
</organism>
<dbReference type="Gene3D" id="3.40.50.300">
    <property type="entry name" value="P-loop containing nucleotide triphosphate hydrolases"/>
    <property type="match status" value="1"/>
</dbReference>
<dbReference type="InterPro" id="IPR027417">
    <property type="entry name" value="P-loop_NTPase"/>
</dbReference>
<protein>
    <submittedName>
        <fullName evidence="1">Adenylate kinase family enzyme</fullName>
    </submittedName>
</protein>